<name>A0A4U3MCL2_9ACTN</name>
<evidence type="ECO:0000256" key="1">
    <source>
        <dbReference type="SAM" id="Phobius"/>
    </source>
</evidence>
<dbReference type="InterPro" id="IPR010406">
    <property type="entry name" value="DUF1003"/>
</dbReference>
<keyword evidence="1" id="KW-0472">Membrane</keyword>
<proteinExistence type="predicted"/>
<dbReference type="Proteomes" id="UP000308705">
    <property type="component" value="Unassembled WGS sequence"/>
</dbReference>
<dbReference type="AlphaFoldDB" id="A0A4U3MCL2"/>
<dbReference type="EMBL" id="SZQA01000027">
    <property type="protein sequence ID" value="TKK85477.1"/>
    <property type="molecule type" value="Genomic_DNA"/>
</dbReference>
<gene>
    <name evidence="2" type="ORF">FDA94_25385</name>
</gene>
<keyword evidence="1" id="KW-1133">Transmembrane helix</keyword>
<dbReference type="PANTHER" id="PTHR41386:SF1">
    <property type="entry name" value="MEMBRANE PROTEIN"/>
    <property type="match status" value="1"/>
</dbReference>
<comment type="caution">
    <text evidence="2">The sequence shown here is derived from an EMBL/GenBank/DDBJ whole genome shotgun (WGS) entry which is preliminary data.</text>
</comment>
<organism evidence="2 3">
    <name type="scientific">Herbidospora galbida</name>
    <dbReference type="NCBI Taxonomy" id="2575442"/>
    <lineage>
        <taxon>Bacteria</taxon>
        <taxon>Bacillati</taxon>
        <taxon>Actinomycetota</taxon>
        <taxon>Actinomycetes</taxon>
        <taxon>Streptosporangiales</taxon>
        <taxon>Streptosporangiaceae</taxon>
        <taxon>Herbidospora</taxon>
    </lineage>
</organism>
<dbReference type="PANTHER" id="PTHR41386">
    <property type="entry name" value="INTEGRAL MEMBRANE PROTEIN-RELATED"/>
    <property type="match status" value="1"/>
</dbReference>
<dbReference type="RefSeq" id="WP_137249586.1">
    <property type="nucleotide sequence ID" value="NZ_SZQA01000027.1"/>
</dbReference>
<evidence type="ECO:0000313" key="2">
    <source>
        <dbReference type="EMBL" id="TKK85477.1"/>
    </source>
</evidence>
<reference evidence="2 3" key="1">
    <citation type="submission" date="2019-04" db="EMBL/GenBank/DDBJ databases">
        <title>Herbidospora sp. NEAU-GS14.nov., a novel actinomycete isolated from soil.</title>
        <authorList>
            <person name="Han L."/>
        </authorList>
    </citation>
    <scope>NUCLEOTIDE SEQUENCE [LARGE SCALE GENOMIC DNA]</scope>
    <source>
        <strain evidence="2 3">NEAU-GS14</strain>
    </source>
</reference>
<evidence type="ECO:0000313" key="3">
    <source>
        <dbReference type="Proteomes" id="UP000308705"/>
    </source>
</evidence>
<dbReference type="OrthoDB" id="9795736at2"/>
<dbReference type="Pfam" id="PF06210">
    <property type="entry name" value="DUF1003"/>
    <property type="match status" value="1"/>
</dbReference>
<keyword evidence="3" id="KW-1185">Reference proteome</keyword>
<sequence length="157" mass="18307">MTESRLDQPRELRRQLPIRYDPEAFGKWSEKFARFLGTARFLVYMTAFVIVWVAWNTLGPMRFDPYPFIFLTLMLSLQASYAAPLILLAQNRQDDRDRVQGEQDRHAAEQNRAELEYLTREIASLRIALGEVATRDFIKAEAEWLVDQLDGKRGTLP</sequence>
<accession>A0A4U3MCL2</accession>
<feature type="transmembrane region" description="Helical" evidence="1">
    <location>
        <begin position="35"/>
        <end position="55"/>
    </location>
</feature>
<protein>
    <submittedName>
        <fullName evidence="2">DUF1003 domain-containing protein</fullName>
    </submittedName>
</protein>
<feature type="transmembrane region" description="Helical" evidence="1">
    <location>
        <begin position="67"/>
        <end position="88"/>
    </location>
</feature>
<keyword evidence="1" id="KW-0812">Transmembrane</keyword>